<dbReference type="PROSITE" id="PS50943">
    <property type="entry name" value="HTH_CROC1"/>
    <property type="match status" value="1"/>
</dbReference>
<dbReference type="Gene3D" id="1.10.260.40">
    <property type="entry name" value="lambda repressor-like DNA-binding domains"/>
    <property type="match status" value="1"/>
</dbReference>
<feature type="domain" description="HTH cro/C1-type" evidence="2">
    <location>
        <begin position="7"/>
        <end position="62"/>
    </location>
</feature>
<dbReference type="GO" id="GO:0003677">
    <property type="term" value="F:DNA binding"/>
    <property type="evidence" value="ECO:0007669"/>
    <property type="project" value="InterPro"/>
</dbReference>
<dbReference type="SUPFAM" id="SSF47413">
    <property type="entry name" value="lambda repressor-like DNA-binding domains"/>
    <property type="match status" value="1"/>
</dbReference>
<keyword evidence="4" id="KW-1185">Reference proteome</keyword>
<gene>
    <name evidence="3" type="ORF">SAMN04487936_102173</name>
</gene>
<feature type="compositionally biased region" description="Low complexity" evidence="1">
    <location>
        <begin position="76"/>
        <end position="86"/>
    </location>
</feature>
<dbReference type="CDD" id="cd00093">
    <property type="entry name" value="HTH_XRE"/>
    <property type="match status" value="1"/>
</dbReference>
<evidence type="ECO:0000313" key="3">
    <source>
        <dbReference type="EMBL" id="SFJ43857.1"/>
    </source>
</evidence>
<organism evidence="3 4">
    <name type="scientific">Halobacillus dabanensis</name>
    <dbReference type="NCBI Taxonomy" id="240302"/>
    <lineage>
        <taxon>Bacteria</taxon>
        <taxon>Bacillati</taxon>
        <taxon>Bacillota</taxon>
        <taxon>Bacilli</taxon>
        <taxon>Bacillales</taxon>
        <taxon>Bacillaceae</taxon>
        <taxon>Halobacillus</taxon>
    </lineage>
</organism>
<dbReference type="Pfam" id="PF13443">
    <property type="entry name" value="HTH_26"/>
    <property type="match status" value="1"/>
</dbReference>
<protein>
    <submittedName>
        <fullName evidence="3">Putative transcriptional regulator</fullName>
    </submittedName>
</protein>
<dbReference type="InterPro" id="IPR001387">
    <property type="entry name" value="Cro/C1-type_HTH"/>
</dbReference>
<reference evidence="4" key="1">
    <citation type="submission" date="2016-10" db="EMBL/GenBank/DDBJ databases">
        <authorList>
            <person name="Varghese N."/>
            <person name="Submissions S."/>
        </authorList>
    </citation>
    <scope>NUCLEOTIDE SEQUENCE [LARGE SCALE GENOMIC DNA]</scope>
    <source>
        <strain evidence="4">CGMCC 1.3704</strain>
    </source>
</reference>
<feature type="region of interest" description="Disordered" evidence="1">
    <location>
        <begin position="67"/>
        <end position="86"/>
    </location>
</feature>
<evidence type="ECO:0000256" key="1">
    <source>
        <dbReference type="SAM" id="MobiDB-lite"/>
    </source>
</evidence>
<name>A0A1I3REY1_HALDA</name>
<dbReference type="Proteomes" id="UP000183557">
    <property type="component" value="Unassembled WGS sequence"/>
</dbReference>
<accession>A0A1I3REY1</accession>
<dbReference type="RefSeq" id="WP_167360022.1">
    <property type="nucleotide sequence ID" value="NZ_FOSB01000002.1"/>
</dbReference>
<evidence type="ECO:0000259" key="2">
    <source>
        <dbReference type="PROSITE" id="PS50943"/>
    </source>
</evidence>
<sequence length="86" mass="9999">MAIRIRLKDILEERNVTQRGLAREIGLRPASINNLVNNNRNFVYLYHLDLIARYFDIDVCDLIEYDPTEPHEKPDASNNNNDADSI</sequence>
<evidence type="ECO:0000313" key="4">
    <source>
        <dbReference type="Proteomes" id="UP000183557"/>
    </source>
</evidence>
<dbReference type="InterPro" id="IPR010982">
    <property type="entry name" value="Lambda_DNA-bd_dom_sf"/>
</dbReference>
<proteinExistence type="predicted"/>
<dbReference type="EMBL" id="FOSB01000002">
    <property type="protein sequence ID" value="SFJ43857.1"/>
    <property type="molecule type" value="Genomic_DNA"/>
</dbReference>
<dbReference type="SMART" id="SM00530">
    <property type="entry name" value="HTH_XRE"/>
    <property type="match status" value="1"/>
</dbReference>
<dbReference type="AlphaFoldDB" id="A0A1I3REY1"/>